<feature type="compositionally biased region" description="Polar residues" evidence="1">
    <location>
        <begin position="11"/>
        <end position="29"/>
    </location>
</feature>
<dbReference type="Proteomes" id="UP000606786">
    <property type="component" value="Unassembled WGS sequence"/>
</dbReference>
<evidence type="ECO:0000313" key="3">
    <source>
        <dbReference type="Proteomes" id="UP000606786"/>
    </source>
</evidence>
<reference evidence="2" key="1">
    <citation type="submission" date="2020-11" db="EMBL/GenBank/DDBJ databases">
        <authorList>
            <person name="Whitehead M."/>
        </authorList>
    </citation>
    <scope>NUCLEOTIDE SEQUENCE</scope>
    <source>
        <strain evidence="2">EGII</strain>
    </source>
</reference>
<protein>
    <submittedName>
        <fullName evidence="2">(Mediterranean fruit fly) hypothetical protein</fullName>
    </submittedName>
</protein>
<feature type="non-terminal residue" evidence="2">
    <location>
        <position position="60"/>
    </location>
</feature>
<comment type="caution">
    <text evidence="2">The sequence shown here is derived from an EMBL/GenBank/DDBJ whole genome shotgun (WGS) entry which is preliminary data.</text>
</comment>
<name>A0A811U383_CERCA</name>
<sequence length="60" mass="6718">MKTQHDRCCPQQRNQLQQSPNAGETMSEQHNSKRAKNIGKLLMKDLQLVAVASTSTLPLL</sequence>
<dbReference type="EMBL" id="CAJHJT010000001">
    <property type="protein sequence ID" value="CAD6993602.1"/>
    <property type="molecule type" value="Genomic_DNA"/>
</dbReference>
<gene>
    <name evidence="2" type="ORF">CCAP1982_LOCUS2412</name>
</gene>
<feature type="region of interest" description="Disordered" evidence="1">
    <location>
        <begin position="1"/>
        <end position="36"/>
    </location>
</feature>
<keyword evidence="3" id="KW-1185">Reference proteome</keyword>
<evidence type="ECO:0000313" key="2">
    <source>
        <dbReference type="EMBL" id="CAD6993602.1"/>
    </source>
</evidence>
<evidence type="ECO:0000256" key="1">
    <source>
        <dbReference type="SAM" id="MobiDB-lite"/>
    </source>
</evidence>
<dbReference type="AlphaFoldDB" id="A0A811U383"/>
<accession>A0A811U383</accession>
<organism evidence="2 3">
    <name type="scientific">Ceratitis capitata</name>
    <name type="common">Mediterranean fruit fly</name>
    <name type="synonym">Tephritis capitata</name>
    <dbReference type="NCBI Taxonomy" id="7213"/>
    <lineage>
        <taxon>Eukaryota</taxon>
        <taxon>Metazoa</taxon>
        <taxon>Ecdysozoa</taxon>
        <taxon>Arthropoda</taxon>
        <taxon>Hexapoda</taxon>
        <taxon>Insecta</taxon>
        <taxon>Pterygota</taxon>
        <taxon>Neoptera</taxon>
        <taxon>Endopterygota</taxon>
        <taxon>Diptera</taxon>
        <taxon>Brachycera</taxon>
        <taxon>Muscomorpha</taxon>
        <taxon>Tephritoidea</taxon>
        <taxon>Tephritidae</taxon>
        <taxon>Ceratitis</taxon>
        <taxon>Ceratitis</taxon>
    </lineage>
</organism>
<proteinExistence type="predicted"/>